<dbReference type="EMBL" id="JALLPJ020001173">
    <property type="protein sequence ID" value="KAL3774922.1"/>
    <property type="molecule type" value="Genomic_DNA"/>
</dbReference>
<proteinExistence type="predicted"/>
<evidence type="ECO:0000313" key="2">
    <source>
        <dbReference type="Proteomes" id="UP001530400"/>
    </source>
</evidence>
<reference evidence="1 2" key="1">
    <citation type="submission" date="2024-10" db="EMBL/GenBank/DDBJ databases">
        <title>Updated reference genomes for cyclostephanoid diatoms.</title>
        <authorList>
            <person name="Roberts W.R."/>
            <person name="Alverson A.J."/>
        </authorList>
    </citation>
    <scope>NUCLEOTIDE SEQUENCE [LARGE SCALE GENOMIC DNA]</scope>
    <source>
        <strain evidence="1 2">AJA010-31</strain>
    </source>
</reference>
<organism evidence="1 2">
    <name type="scientific">Cyclotella atomus</name>
    <dbReference type="NCBI Taxonomy" id="382360"/>
    <lineage>
        <taxon>Eukaryota</taxon>
        <taxon>Sar</taxon>
        <taxon>Stramenopiles</taxon>
        <taxon>Ochrophyta</taxon>
        <taxon>Bacillariophyta</taxon>
        <taxon>Coscinodiscophyceae</taxon>
        <taxon>Thalassiosirophycidae</taxon>
        <taxon>Stephanodiscales</taxon>
        <taxon>Stephanodiscaceae</taxon>
        <taxon>Cyclotella</taxon>
    </lineage>
</organism>
<name>A0ABD3NIU2_9STRA</name>
<gene>
    <name evidence="1" type="ORF">ACHAWO_004008</name>
</gene>
<protein>
    <recommendedName>
        <fullName evidence="3">Hexosyltransferase</fullName>
    </recommendedName>
</protein>
<keyword evidence="2" id="KW-1185">Reference proteome</keyword>
<accession>A0ABD3NIU2</accession>
<evidence type="ECO:0000313" key="1">
    <source>
        <dbReference type="EMBL" id="KAL3774922.1"/>
    </source>
</evidence>
<sequence length="286" mass="31841">MSDSDLAAVVDACREKTLTSGDQGLFKDEKMKSFFGEYYGVSEGNRVRSRDAGWVCAQRRVGRALGWLHSKYSGGDGDDKVDVPDYLMVVDDDTYVDLVDVMSYLEKEAEKKKGEGGRMWIIPFPIAYGGFGTILNKAAIRQLSEPIVCNNSGTTNQNVVAICAQIKADRVGEASMFQDGMTVFELFYKYSATKDFCMHSDWLLGYILEYYIDQHPSSLMEEGDHDHTLIGMKTYPTCGNITVATGAVRPCTQFSDTCHNQQPKDMEVLAMLSFVQSPVCPVSREL</sequence>
<dbReference type="AlphaFoldDB" id="A0ABD3NIU2"/>
<evidence type="ECO:0008006" key="3">
    <source>
        <dbReference type="Google" id="ProtNLM"/>
    </source>
</evidence>
<comment type="caution">
    <text evidence="1">The sequence shown here is derived from an EMBL/GenBank/DDBJ whole genome shotgun (WGS) entry which is preliminary data.</text>
</comment>
<dbReference type="Proteomes" id="UP001530400">
    <property type="component" value="Unassembled WGS sequence"/>
</dbReference>
<dbReference type="Gene3D" id="3.90.550.50">
    <property type="match status" value="1"/>
</dbReference>